<reference evidence="3 4" key="1">
    <citation type="journal article" date="2017" name="BMC Genomics">
        <title>Comparative genomic and phylogenomic analyses of the Bifidobacteriaceae family.</title>
        <authorList>
            <person name="Lugli G.A."/>
            <person name="Milani C."/>
            <person name="Turroni F."/>
            <person name="Duranti S."/>
            <person name="Mancabelli L."/>
            <person name="Mangifesta M."/>
            <person name="Ferrario C."/>
            <person name="Modesto M."/>
            <person name="Mattarelli P."/>
            <person name="Jiri K."/>
            <person name="van Sinderen D."/>
            <person name="Ventura M."/>
        </authorList>
    </citation>
    <scope>NUCLEOTIDE SEQUENCE [LARGE SCALE GENOMIC DNA]</scope>
    <source>
        <strain evidence="3 4">LMG 28769</strain>
    </source>
</reference>
<keyword evidence="3" id="KW-0131">Cell cycle</keyword>
<comment type="caution">
    <text evidence="3">The sequence shown here is derived from an EMBL/GenBank/DDBJ whole genome shotgun (WGS) entry which is preliminary data.</text>
</comment>
<evidence type="ECO:0000313" key="3">
    <source>
        <dbReference type="EMBL" id="OZG66046.1"/>
    </source>
</evidence>
<dbReference type="Proteomes" id="UP000216451">
    <property type="component" value="Unassembled WGS sequence"/>
</dbReference>
<dbReference type="RefSeq" id="WP_094694154.1">
    <property type="nucleotide sequence ID" value="NZ_JBDNSG010000014.1"/>
</dbReference>
<proteinExistence type="predicted"/>
<dbReference type="EMBL" id="MWXA01000006">
    <property type="protein sequence ID" value="OZG66046.1"/>
    <property type="molecule type" value="Genomic_DNA"/>
</dbReference>
<evidence type="ECO:0000313" key="4">
    <source>
        <dbReference type="Proteomes" id="UP000216451"/>
    </source>
</evidence>
<feature type="coiled-coil region" evidence="1">
    <location>
        <begin position="316"/>
        <end position="346"/>
    </location>
</feature>
<organism evidence="3 4">
    <name type="scientific">Bifidobacterium aquikefiri</name>
    <dbReference type="NCBI Taxonomy" id="1653207"/>
    <lineage>
        <taxon>Bacteria</taxon>
        <taxon>Bacillati</taxon>
        <taxon>Actinomycetota</taxon>
        <taxon>Actinomycetes</taxon>
        <taxon>Bifidobacteriales</taxon>
        <taxon>Bifidobacteriaceae</taxon>
        <taxon>Bifidobacterium</taxon>
    </lineage>
</organism>
<feature type="compositionally biased region" description="Acidic residues" evidence="2">
    <location>
        <begin position="25"/>
        <end position="35"/>
    </location>
</feature>
<dbReference type="GeneID" id="98296047"/>
<gene>
    <name evidence="3" type="ORF">BAQU_1380</name>
</gene>
<dbReference type="GO" id="GO:0051301">
    <property type="term" value="P:cell division"/>
    <property type="evidence" value="ECO:0007669"/>
    <property type="project" value="UniProtKB-KW"/>
</dbReference>
<evidence type="ECO:0000256" key="1">
    <source>
        <dbReference type="SAM" id="Coils"/>
    </source>
</evidence>
<dbReference type="OrthoDB" id="3239773at2"/>
<accession>A0A261G4W4</accession>
<dbReference type="AlphaFoldDB" id="A0A261G4W4"/>
<sequence>MTDSTGNDGLVNNGSDVTGAQSEGVDGDIVNDDTGESQVRNVADSLQAPTAAPAPEPEEESESSAAAEHGSEHAQGNPAPVPSPVSARSIPAESAASGNDPYAAFRPHAESTDDEATGFVPATSSGSQSGSVPSPNPKPLFSPESLPDMSERHENQSFDDNDEDSSHAEFTTVYDIIDTMQQTLDEAKAGLFTPGIVKIDKHEFSNSIVELKKMLPVQLERASALMRESERRLRNARTQANAIIASAQSRAADTVREAKEQAQFLAGQENVVAIAEQKSKVILDTARTKASTLSSGADRYSIRVMNDLDEQLNKIQQDVQAGLRVLEERQQKAQQESEQHERNQAR</sequence>
<feature type="region of interest" description="Disordered" evidence="2">
    <location>
        <begin position="1"/>
        <end position="167"/>
    </location>
</feature>
<protein>
    <submittedName>
        <fullName evidence="3">Cell division protein</fullName>
    </submittedName>
</protein>
<evidence type="ECO:0000256" key="2">
    <source>
        <dbReference type="SAM" id="MobiDB-lite"/>
    </source>
</evidence>
<name>A0A261G4W4_9BIFI</name>
<keyword evidence="4" id="KW-1185">Reference proteome</keyword>
<keyword evidence="1" id="KW-0175">Coiled coil</keyword>
<feature type="compositionally biased region" description="Polar residues" evidence="2">
    <location>
        <begin position="1"/>
        <end position="21"/>
    </location>
</feature>
<keyword evidence="3" id="KW-0132">Cell division</keyword>
<feature type="compositionally biased region" description="Low complexity" evidence="2">
    <location>
        <begin position="124"/>
        <end position="133"/>
    </location>
</feature>